<dbReference type="AlphaFoldDB" id="A0A645GRB2"/>
<reference evidence="1" key="1">
    <citation type="submission" date="2019-08" db="EMBL/GenBank/DDBJ databases">
        <authorList>
            <person name="Kucharzyk K."/>
            <person name="Murdoch R.W."/>
            <person name="Higgins S."/>
            <person name="Loffler F."/>
        </authorList>
    </citation>
    <scope>NUCLEOTIDE SEQUENCE</scope>
</reference>
<organism evidence="1">
    <name type="scientific">bioreactor metagenome</name>
    <dbReference type="NCBI Taxonomy" id="1076179"/>
    <lineage>
        <taxon>unclassified sequences</taxon>
        <taxon>metagenomes</taxon>
        <taxon>ecological metagenomes</taxon>
    </lineage>
</organism>
<evidence type="ECO:0000313" key="1">
    <source>
        <dbReference type="EMBL" id="MPN29255.1"/>
    </source>
</evidence>
<accession>A0A645GRB2</accession>
<gene>
    <name evidence="1" type="ORF">SDC9_176706</name>
</gene>
<sequence>MLTVGTRLANGSVLTDINFFTVKLNDTTTVSLNVRQEDAKMQVIGNFNSEARFTTLENTEQSILQACGRGYFVVAILGVGQEPTNHALRDIAKLKQEFETWGRPIVMLFTDEQQAKRFNPAEFPELPTTVKYGIDKSQAIQNEILDNMKLTASKGLPIFIIADSFNRIVFVAQGYSIGLGEQIHKVIHGL</sequence>
<comment type="caution">
    <text evidence="1">The sequence shown here is derived from an EMBL/GenBank/DDBJ whole genome shotgun (WGS) entry which is preliminary data.</text>
</comment>
<protein>
    <submittedName>
        <fullName evidence="1">Uncharacterized protein</fullName>
    </submittedName>
</protein>
<name>A0A645GRB2_9ZZZZ</name>
<proteinExistence type="predicted"/>
<dbReference type="EMBL" id="VSSQ01079851">
    <property type="protein sequence ID" value="MPN29255.1"/>
    <property type="molecule type" value="Genomic_DNA"/>
</dbReference>